<reference evidence="2 3" key="1">
    <citation type="submission" date="2024-01" db="EMBL/GenBank/DDBJ databases">
        <title>The genome of the rayed Mediterranean limpet Patella caerulea (Linnaeus, 1758).</title>
        <authorList>
            <person name="Anh-Thu Weber A."/>
            <person name="Halstead-Nussloch G."/>
        </authorList>
    </citation>
    <scope>NUCLEOTIDE SEQUENCE [LARGE SCALE GENOMIC DNA]</scope>
    <source>
        <strain evidence="2">AATW-2023a</strain>
        <tissue evidence="2">Whole specimen</tissue>
    </source>
</reference>
<evidence type="ECO:0000256" key="1">
    <source>
        <dbReference type="SAM" id="SignalP"/>
    </source>
</evidence>
<feature type="signal peptide" evidence="1">
    <location>
        <begin position="1"/>
        <end position="22"/>
    </location>
</feature>
<dbReference type="AlphaFoldDB" id="A0AAN8JA35"/>
<dbReference type="Proteomes" id="UP001347796">
    <property type="component" value="Unassembled WGS sequence"/>
</dbReference>
<feature type="chain" id="PRO_5042939960" evidence="1">
    <location>
        <begin position="23"/>
        <end position="1208"/>
    </location>
</feature>
<dbReference type="EMBL" id="JAZGQO010000011">
    <property type="protein sequence ID" value="KAK6173882.1"/>
    <property type="molecule type" value="Genomic_DNA"/>
</dbReference>
<evidence type="ECO:0000313" key="2">
    <source>
        <dbReference type="EMBL" id="KAK6173882.1"/>
    </source>
</evidence>
<name>A0AAN8JA35_PATCE</name>
<protein>
    <submittedName>
        <fullName evidence="2">Uncharacterized protein</fullName>
    </submittedName>
</protein>
<organism evidence="2 3">
    <name type="scientific">Patella caerulea</name>
    <name type="common">Rayed Mediterranean limpet</name>
    <dbReference type="NCBI Taxonomy" id="87958"/>
    <lineage>
        <taxon>Eukaryota</taxon>
        <taxon>Metazoa</taxon>
        <taxon>Spiralia</taxon>
        <taxon>Lophotrochozoa</taxon>
        <taxon>Mollusca</taxon>
        <taxon>Gastropoda</taxon>
        <taxon>Patellogastropoda</taxon>
        <taxon>Patelloidea</taxon>
        <taxon>Patellidae</taxon>
        <taxon>Patella</taxon>
    </lineage>
</organism>
<evidence type="ECO:0000313" key="3">
    <source>
        <dbReference type="Proteomes" id="UP001347796"/>
    </source>
</evidence>
<keyword evidence="3" id="KW-1185">Reference proteome</keyword>
<proteinExistence type="predicted"/>
<keyword evidence="1" id="KW-0732">Signal</keyword>
<gene>
    <name evidence="2" type="ORF">SNE40_017261</name>
</gene>
<accession>A0AAN8JA35</accession>
<comment type="caution">
    <text evidence="2">The sequence shown here is derived from an EMBL/GenBank/DDBJ whole genome shotgun (WGS) entry which is preliminary data.</text>
</comment>
<sequence>MMRSTTAILILVVLCLSGTTSGKQTPQNNNYNPVSAWMEWSFDPVRRVCIFHGTNYQEYRYGEIFTRPDSGKCFSFRCWYKGITILKEIMGCEYGDQCILKNGFIQEGCLNYTCGVIADFRQQKYIRAKSMFHLVNDGCLKNGECVPLGKTILVDNTCGAQMCSKTLTGSSANYFFVPSNEVCYDNEGCYAEGHIKETGSCQGLRCIKTTNMTLEPRTAGCLADGQCFPEKSFRDTITGVTCTTEQCQLGLDFNHRLVTTKIRCYDDVRNRCFNYNVLKRDRENCQDFICEIKNGAGVWTKLDAGCRGDNNTCILPGEGNYTAMEADGVIKQYECVRATIRENAYLKKIVTCKDEDGEHPVGYTKQYRENCYEKTCVSDFKNVSQISGQLYDGWVLKYYGCDWGGAQCAVPGQMRSEEKTDHCLITYCTPNDAYTTPTYGLFPEKELESKVDKECKDEFGCHVTGYNKTNPAIPCSVLSCVKTASPTTGVTASFAAIIIGCGMQGGECLNVGANRTTNTEGYCTVVRCDDKPAVNNVITPTQIVEGCWSNDKCYDSGSIINNEDCSESVCEAGLSQPLQWNKRDAFKCKSDAGCHGLGDIAFDTTLCKERQCGLSGNWAIINSGCIQNTTCVPHGQAIDVDGCTVSVCSNGQYILQYKGCFTETNGCVPGNTTWYNMATCMRYTCDNYPIPYGPSAGTAQQIQDCRGPSGCIAVGNSILDTVSSECTKKTCLASGQFVEEPWVCRDNDGCYDLGFTKNTEGSCERFSCLEENNVVKWKKSIWGCSHLTGCIANGENRTVQEGFTCSTQVCTVPEDIDTTIANNPVLPTATNAGCWSENVCYPVNSVLDLGQCQTKKCEDIGNGVLEWRDDALQCYFDGKCYQDGTERNENSTCAILRCQGKEWTPSGKSHGCGRDGVCYTEGDVIVSDLNQCLVDLCENNAWVQRFRGCFATAEKPCLSTNETYVAATGCTTYHCTPKQETYFSIPPTAITDTGCSDTSGCHAVGFQSELIPQTCSRSTCTSGGQWKDVKTACESESMCHEIGTLQPVESRDPTCFNRRCRFETKPGSPFPEPIWEFVQFGCIYGDNCMTYGSNLTSQTGQETCHHVVCSSQEKTWKSEENATNLVQGTVKYQGCYFEDKCYSSGAMIFDNECSNITCIETSTNSYQWDRFTYYGCRYGGECFSPGVKWVNANGLQCTCYRGLGPVCA</sequence>